<dbReference type="CDD" id="cd00448">
    <property type="entry name" value="YjgF_YER057c_UK114_family"/>
    <property type="match status" value="1"/>
</dbReference>
<dbReference type="PANTHER" id="PTHR43857:SF1">
    <property type="entry name" value="YJGH FAMILY PROTEIN"/>
    <property type="match status" value="1"/>
</dbReference>
<organism evidence="1 2">
    <name type="scientific">Actinomadura logoneensis</name>
    <dbReference type="NCBI Taxonomy" id="2293572"/>
    <lineage>
        <taxon>Bacteria</taxon>
        <taxon>Bacillati</taxon>
        <taxon>Actinomycetota</taxon>
        <taxon>Actinomycetes</taxon>
        <taxon>Streptosporangiales</taxon>
        <taxon>Thermomonosporaceae</taxon>
        <taxon>Actinomadura</taxon>
    </lineage>
</organism>
<dbReference type="SUPFAM" id="SSF55298">
    <property type="entry name" value="YjgF-like"/>
    <property type="match status" value="1"/>
</dbReference>
<dbReference type="AlphaFoldDB" id="A0A372JP75"/>
<dbReference type="Pfam" id="PF01042">
    <property type="entry name" value="Ribonuc_L-PSP"/>
    <property type="match status" value="1"/>
</dbReference>
<dbReference type="EMBL" id="QURH01000190">
    <property type="protein sequence ID" value="RFU41759.1"/>
    <property type="molecule type" value="Genomic_DNA"/>
</dbReference>
<keyword evidence="2" id="KW-1185">Reference proteome</keyword>
<dbReference type="OrthoDB" id="3212792at2"/>
<gene>
    <name evidence="1" type="ORF">DZF91_10150</name>
</gene>
<dbReference type="Gene3D" id="3.30.1330.40">
    <property type="entry name" value="RutC-like"/>
    <property type="match status" value="1"/>
</dbReference>
<comment type="caution">
    <text evidence="1">The sequence shown here is derived from an EMBL/GenBank/DDBJ whole genome shotgun (WGS) entry which is preliminary data.</text>
</comment>
<name>A0A372JP75_9ACTN</name>
<protein>
    <submittedName>
        <fullName evidence="1">Enamine deaminase RidA</fullName>
    </submittedName>
</protein>
<sequence>MERRDIDPRRFGEHLGYNHAVLVESPRRWLLLAGHEARDEHGRITAHGDIVRQMELTLERLAETAGKAGFTLADVVQIRVFTTDLEAFKAEYDSFNALLEARDCRPAALLAEVKALSLPSMLVEIEAVAVQ</sequence>
<dbReference type="Proteomes" id="UP000261811">
    <property type="component" value="Unassembled WGS sequence"/>
</dbReference>
<dbReference type="InterPro" id="IPR035959">
    <property type="entry name" value="RutC-like_sf"/>
</dbReference>
<proteinExistence type="predicted"/>
<reference evidence="1 2" key="1">
    <citation type="submission" date="2018-08" db="EMBL/GenBank/DDBJ databases">
        <title>Actinomadura jelena sp. nov., a novel Actinomycete isolated from soil in Chad.</title>
        <authorList>
            <person name="Shi L."/>
        </authorList>
    </citation>
    <scope>NUCLEOTIDE SEQUENCE [LARGE SCALE GENOMIC DNA]</scope>
    <source>
        <strain evidence="1 2">NEAU-G17</strain>
    </source>
</reference>
<evidence type="ECO:0000313" key="1">
    <source>
        <dbReference type="EMBL" id="RFU41759.1"/>
    </source>
</evidence>
<dbReference type="InterPro" id="IPR006175">
    <property type="entry name" value="YjgF/YER057c/UK114"/>
</dbReference>
<dbReference type="PANTHER" id="PTHR43857">
    <property type="entry name" value="BLR7761 PROTEIN"/>
    <property type="match status" value="1"/>
</dbReference>
<evidence type="ECO:0000313" key="2">
    <source>
        <dbReference type="Proteomes" id="UP000261811"/>
    </source>
</evidence>
<dbReference type="RefSeq" id="WP_117357235.1">
    <property type="nucleotide sequence ID" value="NZ_QURH01000190.1"/>
</dbReference>
<accession>A0A372JP75</accession>